<reference evidence="4" key="2">
    <citation type="journal article" date="2018" name="Genome Biol.">
        <title>SKESA: strategic k-mer extension for scrupulous assemblies.</title>
        <authorList>
            <person name="Souvorov A."/>
            <person name="Agarwala R."/>
            <person name="Lipman D.J."/>
        </authorList>
    </citation>
    <scope>NUCLEOTIDE SEQUENCE</scope>
    <source>
        <strain evidence="4">HN1000</strain>
    </source>
</reference>
<evidence type="ECO:0000313" key="5">
    <source>
        <dbReference type="EMBL" id="SJS50319.1"/>
    </source>
</evidence>
<proteinExistence type="predicted"/>
<dbReference type="Proteomes" id="UP000878956">
    <property type="component" value="Unassembled WGS sequence"/>
</dbReference>
<dbReference type="EMBL" id="LK932505">
    <property type="protein sequence ID" value="CDS85700.1"/>
    <property type="molecule type" value="Genomic_DNA"/>
</dbReference>
<dbReference type="Proteomes" id="UP000372533">
    <property type="component" value="Unassembled WGS sequence"/>
</dbReference>
<dbReference type="PATRIC" id="fig|1496.1373.peg.2836"/>
<sequence length="140" mass="16634">MNTFKTEVLLKYSAKDIFNIFTKSARLNFPNFNEKKAVGTFVQQKNNKRFKVEITNFEKNRVYEIKTSNKRESTITRYELVHIDLENTKLIFIESESKRNIFGKINSALVRVLFGKRQPEEFNKFIKKLEMELENNSVNL</sequence>
<evidence type="ECO:0000313" key="7">
    <source>
        <dbReference type="Proteomes" id="UP000189137"/>
    </source>
</evidence>
<evidence type="ECO:0000313" key="3">
    <source>
        <dbReference type="EMBL" id="CDT13811.1"/>
    </source>
</evidence>
<gene>
    <name evidence="3" type="ORF">BN1095_330095</name>
    <name evidence="1" type="ORF">BN1096_520435</name>
    <name evidence="2" type="ORF">BN1097_630179</name>
    <name evidence="4" type="ORF">KRM00_001763</name>
    <name evidence="6" type="ORF">SAMEA1402366_01089</name>
    <name evidence="5" type="ORF">SAMEA3375112_02235</name>
</gene>
<dbReference type="InterPro" id="IPR021701">
    <property type="entry name" value="DUF3284"/>
</dbReference>
<evidence type="ECO:0000313" key="2">
    <source>
        <dbReference type="EMBL" id="CDS87686.1"/>
    </source>
</evidence>
<reference evidence="6 8" key="3">
    <citation type="submission" date="2019-04" db="EMBL/GenBank/DDBJ databases">
        <authorList>
            <consortium name="Pathogen Informatics"/>
        </authorList>
    </citation>
    <scope>NUCLEOTIDE SEQUENCE [LARGE SCALE GENOMIC DNA]</scope>
    <source>
        <strain evidence="8">tl291</strain>
        <strain evidence="6">Tl291</strain>
        <strain evidence="5 7">VRECD0157</strain>
    </source>
</reference>
<accession>A0A069AGU2</accession>
<dbReference type="RefSeq" id="WP_004454558.1">
    <property type="nucleotide sequence ID" value="NZ_AP031492.1"/>
</dbReference>
<dbReference type="EMBL" id="DAEPXK010000015">
    <property type="protein sequence ID" value="HBH1542281.1"/>
    <property type="molecule type" value="Genomic_DNA"/>
</dbReference>
<organism evidence="2">
    <name type="scientific">Clostridioides difficile</name>
    <name type="common">Peptoclostridium difficile</name>
    <dbReference type="NCBI Taxonomy" id="1496"/>
    <lineage>
        <taxon>Bacteria</taxon>
        <taxon>Bacillati</taxon>
        <taxon>Bacillota</taxon>
        <taxon>Clostridia</taxon>
        <taxon>Peptostreptococcales</taxon>
        <taxon>Peptostreptococcaceae</taxon>
        <taxon>Clostridioides</taxon>
    </lineage>
</organism>
<evidence type="ECO:0000313" key="6">
    <source>
        <dbReference type="EMBL" id="VHX99658.1"/>
    </source>
</evidence>
<reference evidence="4" key="4">
    <citation type="submission" date="2021-06" db="EMBL/GenBank/DDBJ databases">
        <authorList>
            <consortium name="NCBI Pathogen Detection Project"/>
        </authorList>
    </citation>
    <scope>NUCLEOTIDE SEQUENCE</scope>
    <source>
        <strain evidence="4">HN1000</strain>
    </source>
</reference>
<protein>
    <submittedName>
        <fullName evidence="4">DUF3284 domain-containing protein</fullName>
    </submittedName>
    <submittedName>
        <fullName evidence="5">Domain of uncharacterized function (DUF3284)</fullName>
    </submittedName>
</protein>
<evidence type="ECO:0000313" key="4">
    <source>
        <dbReference type="EMBL" id="HBH1542281.1"/>
    </source>
</evidence>
<evidence type="ECO:0000313" key="8">
    <source>
        <dbReference type="Proteomes" id="UP000372533"/>
    </source>
</evidence>
<dbReference type="Proteomes" id="UP000189137">
    <property type="component" value="Unassembled WGS sequence"/>
</dbReference>
<dbReference type="Pfam" id="PF11687">
    <property type="entry name" value="DUF3284"/>
    <property type="match status" value="1"/>
</dbReference>
<evidence type="ECO:0000313" key="1">
    <source>
        <dbReference type="EMBL" id="CDS85700.1"/>
    </source>
</evidence>
<dbReference type="AlphaFoldDB" id="A0A069AGU2"/>
<dbReference type="EMBL" id="FUPS01000007">
    <property type="protein sequence ID" value="SJS50319.1"/>
    <property type="molecule type" value="Genomic_DNA"/>
</dbReference>
<dbReference type="GeneID" id="66354675"/>
<dbReference type="KEGG" id="pdf:CD630DERM_22840"/>
<dbReference type="OMA" id="SAKANFP"/>
<name>A0A069AGU2_CLODI</name>
<dbReference type="EMBL" id="LK932402">
    <property type="protein sequence ID" value="CDS87686.1"/>
    <property type="molecule type" value="Genomic_DNA"/>
</dbReference>
<reference evidence="2" key="1">
    <citation type="submission" date="2014-07" db="EMBL/GenBank/DDBJ databases">
        <authorList>
            <person name="Monot Marc"/>
        </authorList>
    </citation>
    <scope>NUCLEOTIDE SEQUENCE</scope>
    <source>
        <strain evidence="3">7032989</strain>
        <strain evidence="2">7032994</strain>
    </source>
</reference>
<dbReference type="EMBL" id="LK932994">
    <property type="protein sequence ID" value="CDT13811.1"/>
    <property type="molecule type" value="Genomic_DNA"/>
</dbReference>
<dbReference type="EMBL" id="CAAJVP010000003">
    <property type="protein sequence ID" value="VHX99658.1"/>
    <property type="molecule type" value="Genomic_DNA"/>
</dbReference>